<accession>A0A7G9GAU2</accession>
<dbReference type="AlphaFoldDB" id="A0A7G9GAU2"/>
<dbReference type="InterPro" id="IPR008875">
    <property type="entry name" value="TraX"/>
</dbReference>
<keyword evidence="3" id="KW-1185">Reference proteome</keyword>
<protein>
    <recommendedName>
        <fullName evidence="4">Conjugal transfer protein TrbP</fullName>
    </recommendedName>
</protein>
<keyword evidence="1" id="KW-0812">Transmembrane</keyword>
<reference evidence="2 3" key="1">
    <citation type="submission" date="2020-08" db="EMBL/GenBank/DDBJ databases">
        <authorList>
            <person name="Liu C."/>
            <person name="Sun Q."/>
        </authorList>
    </citation>
    <scope>NUCLEOTIDE SEQUENCE [LARGE SCALE GENOMIC DNA]</scope>
    <source>
        <strain evidence="2 3">NSJ-29</strain>
    </source>
</reference>
<feature type="transmembrane region" description="Helical" evidence="1">
    <location>
        <begin position="171"/>
        <end position="198"/>
    </location>
</feature>
<evidence type="ECO:0008006" key="4">
    <source>
        <dbReference type="Google" id="ProtNLM"/>
    </source>
</evidence>
<feature type="transmembrane region" description="Helical" evidence="1">
    <location>
        <begin position="210"/>
        <end position="230"/>
    </location>
</feature>
<dbReference type="Pfam" id="PF05857">
    <property type="entry name" value="TraX"/>
    <property type="match status" value="1"/>
</dbReference>
<evidence type="ECO:0000313" key="2">
    <source>
        <dbReference type="EMBL" id="QNM07924.1"/>
    </source>
</evidence>
<feature type="transmembrane region" description="Helical" evidence="1">
    <location>
        <begin position="38"/>
        <end position="59"/>
    </location>
</feature>
<evidence type="ECO:0000256" key="1">
    <source>
        <dbReference type="SAM" id="Phobius"/>
    </source>
</evidence>
<feature type="transmembrane region" description="Helical" evidence="1">
    <location>
        <begin position="137"/>
        <end position="165"/>
    </location>
</feature>
<evidence type="ECO:0000313" key="3">
    <source>
        <dbReference type="Proteomes" id="UP000515860"/>
    </source>
</evidence>
<dbReference type="Proteomes" id="UP000515860">
    <property type="component" value="Chromosome"/>
</dbReference>
<dbReference type="RefSeq" id="WP_249328518.1">
    <property type="nucleotide sequence ID" value="NZ_CP060635.1"/>
</dbReference>
<dbReference type="KEGG" id="whj:H9Q79_13540"/>
<sequence>METDTFIKPLSGAGLKVIACAAMLADHLSKALSVPDPVFLLLSSMIGRIAFPIFCFLLAEGFFYTHSRGRYIRDLLILAVLSEVPFDLALHRSFFDPGYQNTCFTLLLGLLLFTCLDQMERKNLSLNKSRAAQAAVLALFAAAAWLLRSDYGVYGICCLAAFYYFRRLPVQAAFLGCFILNLDGFGAPAAFLALIPIYLYNGKRGRQLKYGFYIFYPLHLLLLCPLISVFS</sequence>
<gene>
    <name evidence="2" type="ORF">H9Q79_13540</name>
</gene>
<keyword evidence="1" id="KW-0472">Membrane</keyword>
<organism evidence="2 3">
    <name type="scientific">Wansuia hejianensis</name>
    <dbReference type="NCBI Taxonomy" id="2763667"/>
    <lineage>
        <taxon>Bacteria</taxon>
        <taxon>Bacillati</taxon>
        <taxon>Bacillota</taxon>
        <taxon>Clostridia</taxon>
        <taxon>Lachnospirales</taxon>
        <taxon>Lachnospiraceae</taxon>
        <taxon>Wansuia</taxon>
    </lineage>
</organism>
<dbReference type="EMBL" id="CP060635">
    <property type="protein sequence ID" value="QNM07924.1"/>
    <property type="molecule type" value="Genomic_DNA"/>
</dbReference>
<name>A0A7G9GAU2_9FIRM</name>
<proteinExistence type="predicted"/>
<keyword evidence="1" id="KW-1133">Transmembrane helix</keyword>